<dbReference type="InParanoid" id="A0A0P0XN53"/>
<feature type="compositionally biased region" description="Basic and acidic residues" evidence="1">
    <location>
        <begin position="75"/>
        <end position="98"/>
    </location>
</feature>
<dbReference type="Proteomes" id="UP000059680">
    <property type="component" value="Chromosome 9"/>
</dbReference>
<dbReference type="AlphaFoldDB" id="A0A0P0XN53"/>
<accession>A0A0P0XN53</accession>
<reference evidence="2 3" key="3">
    <citation type="journal article" date="2013" name="Rice">
        <title>Improvement of the Oryza sativa Nipponbare reference genome using next generation sequence and optical map data.</title>
        <authorList>
            <person name="Kawahara Y."/>
            <person name="de la Bastide M."/>
            <person name="Hamilton J.P."/>
            <person name="Kanamori H."/>
            <person name="McCombie W.R."/>
            <person name="Ouyang S."/>
            <person name="Schwartz D.C."/>
            <person name="Tanaka T."/>
            <person name="Wu J."/>
            <person name="Zhou S."/>
            <person name="Childs K.L."/>
            <person name="Davidson R.M."/>
            <person name="Lin H."/>
            <person name="Quesada-Ocampo L."/>
            <person name="Vaillancourt B."/>
            <person name="Sakai H."/>
            <person name="Lee S.S."/>
            <person name="Kim J."/>
            <person name="Numa H."/>
            <person name="Itoh T."/>
            <person name="Buell C.R."/>
            <person name="Matsumoto T."/>
        </authorList>
    </citation>
    <scope>NUCLEOTIDE SEQUENCE [LARGE SCALE GENOMIC DNA]</scope>
    <source>
        <strain evidence="3">cv. Nipponbare</strain>
    </source>
</reference>
<evidence type="ECO:0000256" key="1">
    <source>
        <dbReference type="SAM" id="MobiDB-lite"/>
    </source>
</evidence>
<protein>
    <submittedName>
        <fullName evidence="2">Os09g0478866 protein</fullName>
    </submittedName>
</protein>
<feature type="region of interest" description="Disordered" evidence="1">
    <location>
        <begin position="32"/>
        <end position="98"/>
    </location>
</feature>
<reference evidence="3" key="1">
    <citation type="journal article" date="2005" name="Nature">
        <title>The map-based sequence of the rice genome.</title>
        <authorList>
            <consortium name="International rice genome sequencing project (IRGSP)"/>
            <person name="Matsumoto T."/>
            <person name="Wu J."/>
            <person name="Kanamori H."/>
            <person name="Katayose Y."/>
            <person name="Fujisawa M."/>
            <person name="Namiki N."/>
            <person name="Mizuno H."/>
            <person name="Yamamoto K."/>
            <person name="Antonio B.A."/>
            <person name="Baba T."/>
            <person name="Sakata K."/>
            <person name="Nagamura Y."/>
            <person name="Aoki H."/>
            <person name="Arikawa K."/>
            <person name="Arita K."/>
            <person name="Bito T."/>
            <person name="Chiden Y."/>
            <person name="Fujitsuka N."/>
            <person name="Fukunaka R."/>
            <person name="Hamada M."/>
            <person name="Harada C."/>
            <person name="Hayashi A."/>
            <person name="Hijishita S."/>
            <person name="Honda M."/>
            <person name="Hosokawa S."/>
            <person name="Ichikawa Y."/>
            <person name="Idonuma A."/>
            <person name="Iijima M."/>
            <person name="Ikeda M."/>
            <person name="Ikeno M."/>
            <person name="Ito K."/>
            <person name="Ito S."/>
            <person name="Ito T."/>
            <person name="Ito Y."/>
            <person name="Ito Y."/>
            <person name="Iwabuchi A."/>
            <person name="Kamiya K."/>
            <person name="Karasawa W."/>
            <person name="Kurita K."/>
            <person name="Katagiri S."/>
            <person name="Kikuta A."/>
            <person name="Kobayashi H."/>
            <person name="Kobayashi N."/>
            <person name="Machita K."/>
            <person name="Maehara T."/>
            <person name="Masukawa M."/>
            <person name="Mizubayashi T."/>
            <person name="Mukai Y."/>
            <person name="Nagasaki H."/>
            <person name="Nagata Y."/>
            <person name="Naito S."/>
            <person name="Nakashima M."/>
            <person name="Nakama Y."/>
            <person name="Nakamichi Y."/>
            <person name="Nakamura M."/>
            <person name="Meguro A."/>
            <person name="Negishi M."/>
            <person name="Ohta I."/>
            <person name="Ohta T."/>
            <person name="Okamoto M."/>
            <person name="Ono N."/>
            <person name="Saji S."/>
            <person name="Sakaguchi M."/>
            <person name="Sakai K."/>
            <person name="Shibata M."/>
            <person name="Shimokawa T."/>
            <person name="Song J."/>
            <person name="Takazaki Y."/>
            <person name="Terasawa K."/>
            <person name="Tsugane M."/>
            <person name="Tsuji K."/>
            <person name="Ueda S."/>
            <person name="Waki K."/>
            <person name="Yamagata H."/>
            <person name="Yamamoto M."/>
            <person name="Yamamoto S."/>
            <person name="Yamane H."/>
            <person name="Yoshiki S."/>
            <person name="Yoshihara R."/>
            <person name="Yukawa K."/>
            <person name="Zhong H."/>
            <person name="Yano M."/>
            <person name="Yuan Q."/>
            <person name="Ouyang S."/>
            <person name="Liu J."/>
            <person name="Jones K.M."/>
            <person name="Gansberger K."/>
            <person name="Moffat K."/>
            <person name="Hill J."/>
            <person name="Bera J."/>
            <person name="Fadrosh D."/>
            <person name="Jin S."/>
            <person name="Johri S."/>
            <person name="Kim M."/>
            <person name="Overton L."/>
            <person name="Reardon M."/>
            <person name="Tsitrin T."/>
            <person name="Vuong H."/>
            <person name="Weaver B."/>
            <person name="Ciecko A."/>
            <person name="Tallon L."/>
            <person name="Jackson J."/>
            <person name="Pai G."/>
            <person name="Aken S.V."/>
            <person name="Utterback T."/>
            <person name="Reidmuller S."/>
            <person name="Feldblyum T."/>
            <person name="Hsiao J."/>
            <person name="Zismann V."/>
            <person name="Iobst S."/>
            <person name="de Vazeille A.R."/>
            <person name="Buell C.R."/>
            <person name="Ying K."/>
            <person name="Li Y."/>
            <person name="Lu T."/>
            <person name="Huang Y."/>
            <person name="Zhao Q."/>
            <person name="Feng Q."/>
            <person name="Zhang L."/>
            <person name="Zhu J."/>
            <person name="Weng Q."/>
            <person name="Mu J."/>
            <person name="Lu Y."/>
            <person name="Fan D."/>
            <person name="Liu Y."/>
            <person name="Guan J."/>
            <person name="Zhang Y."/>
            <person name="Yu S."/>
            <person name="Liu X."/>
            <person name="Zhang Y."/>
            <person name="Hong G."/>
            <person name="Han B."/>
            <person name="Choisne N."/>
            <person name="Demange N."/>
            <person name="Orjeda G."/>
            <person name="Samain S."/>
            <person name="Cattolico L."/>
            <person name="Pelletier E."/>
            <person name="Couloux A."/>
            <person name="Segurens B."/>
            <person name="Wincker P."/>
            <person name="D'Hont A."/>
            <person name="Scarpelli C."/>
            <person name="Weissenbach J."/>
            <person name="Salanoubat M."/>
            <person name="Quetier F."/>
            <person name="Yu Y."/>
            <person name="Kim H.R."/>
            <person name="Rambo T."/>
            <person name="Currie J."/>
            <person name="Collura K."/>
            <person name="Luo M."/>
            <person name="Yang T."/>
            <person name="Ammiraju J.S.S."/>
            <person name="Engler F."/>
            <person name="Soderlund C."/>
            <person name="Wing R.A."/>
            <person name="Palmer L.E."/>
            <person name="de la Bastide M."/>
            <person name="Spiegel L."/>
            <person name="Nascimento L."/>
            <person name="Zutavern T."/>
            <person name="O'Shaughnessy A."/>
            <person name="Dike S."/>
            <person name="Dedhia N."/>
            <person name="Preston R."/>
            <person name="Balija V."/>
            <person name="McCombie W.R."/>
            <person name="Chow T."/>
            <person name="Chen H."/>
            <person name="Chung M."/>
            <person name="Chen C."/>
            <person name="Shaw J."/>
            <person name="Wu H."/>
            <person name="Hsiao K."/>
            <person name="Chao Y."/>
            <person name="Chu M."/>
            <person name="Cheng C."/>
            <person name="Hour A."/>
            <person name="Lee P."/>
            <person name="Lin S."/>
            <person name="Lin Y."/>
            <person name="Liou J."/>
            <person name="Liu S."/>
            <person name="Hsing Y."/>
            <person name="Raghuvanshi S."/>
            <person name="Mohanty A."/>
            <person name="Bharti A.K."/>
            <person name="Gaur A."/>
            <person name="Gupta V."/>
            <person name="Kumar D."/>
            <person name="Ravi V."/>
            <person name="Vij S."/>
            <person name="Kapur A."/>
            <person name="Khurana P."/>
            <person name="Khurana P."/>
            <person name="Khurana J.P."/>
            <person name="Tyagi A.K."/>
            <person name="Gaikwad K."/>
            <person name="Singh A."/>
            <person name="Dalal V."/>
            <person name="Srivastava S."/>
            <person name="Dixit A."/>
            <person name="Pal A.K."/>
            <person name="Ghazi I.A."/>
            <person name="Yadav M."/>
            <person name="Pandit A."/>
            <person name="Bhargava A."/>
            <person name="Sureshbabu K."/>
            <person name="Batra K."/>
            <person name="Sharma T.R."/>
            <person name="Mohapatra T."/>
            <person name="Singh N.K."/>
            <person name="Messing J."/>
            <person name="Nelson A.B."/>
            <person name="Fuks G."/>
            <person name="Kavchok S."/>
            <person name="Keizer G."/>
            <person name="Linton E."/>
            <person name="Llaca V."/>
            <person name="Song R."/>
            <person name="Tanyolac B."/>
            <person name="Young S."/>
            <person name="Ho-Il K."/>
            <person name="Hahn J.H."/>
            <person name="Sangsakoo G."/>
            <person name="Vanavichit A."/>
            <person name="de Mattos Luiz.A.T."/>
            <person name="Zimmer P.D."/>
            <person name="Malone G."/>
            <person name="Dellagostin O."/>
            <person name="de Oliveira A.C."/>
            <person name="Bevan M."/>
            <person name="Bancroft I."/>
            <person name="Minx P."/>
            <person name="Cordum H."/>
            <person name="Wilson R."/>
            <person name="Cheng Z."/>
            <person name="Jin W."/>
            <person name="Jiang J."/>
            <person name="Leong S.A."/>
            <person name="Iwama H."/>
            <person name="Gojobori T."/>
            <person name="Itoh T."/>
            <person name="Niimura Y."/>
            <person name="Fujii Y."/>
            <person name="Habara T."/>
            <person name="Sakai H."/>
            <person name="Sato Y."/>
            <person name="Wilson G."/>
            <person name="Kumar K."/>
            <person name="McCouch S."/>
            <person name="Juretic N."/>
            <person name="Hoen D."/>
            <person name="Wright S."/>
            <person name="Bruskiewich R."/>
            <person name="Bureau T."/>
            <person name="Miyao A."/>
            <person name="Hirochika H."/>
            <person name="Nishikawa T."/>
            <person name="Kadowaki K."/>
            <person name="Sugiura M."/>
            <person name="Burr B."/>
            <person name="Sasaki T."/>
        </authorList>
    </citation>
    <scope>NUCLEOTIDE SEQUENCE [LARGE SCALE GENOMIC DNA]</scope>
    <source>
        <strain evidence="3">cv. Nipponbare</strain>
    </source>
</reference>
<dbReference type="PaxDb" id="39947-A0A0P0XN53"/>
<evidence type="ECO:0000313" key="3">
    <source>
        <dbReference type="Proteomes" id="UP000059680"/>
    </source>
</evidence>
<name>A0A0P0XN53_ORYSJ</name>
<dbReference type="EMBL" id="AP014965">
    <property type="protein sequence ID" value="BAT08621.1"/>
    <property type="molecule type" value="Genomic_DNA"/>
</dbReference>
<keyword evidence="3" id="KW-1185">Reference proteome</keyword>
<sequence>MGTGLGCLVHLSPVPAPPETRMLHARRCRRQTGDQFCSTAGERRPTPPPRIGPARRRRRWLLLPAPDGLPGSPLRDTRPVHHHHDVALQHETSHVATT</sequence>
<organism evidence="2 3">
    <name type="scientific">Oryza sativa subsp. japonica</name>
    <name type="common">Rice</name>
    <dbReference type="NCBI Taxonomy" id="39947"/>
    <lineage>
        <taxon>Eukaryota</taxon>
        <taxon>Viridiplantae</taxon>
        <taxon>Streptophyta</taxon>
        <taxon>Embryophyta</taxon>
        <taxon>Tracheophyta</taxon>
        <taxon>Spermatophyta</taxon>
        <taxon>Magnoliopsida</taxon>
        <taxon>Liliopsida</taxon>
        <taxon>Poales</taxon>
        <taxon>Poaceae</taxon>
        <taxon>BOP clade</taxon>
        <taxon>Oryzoideae</taxon>
        <taxon>Oryzeae</taxon>
        <taxon>Oryzinae</taxon>
        <taxon>Oryza</taxon>
        <taxon>Oryza sativa</taxon>
    </lineage>
</organism>
<proteinExistence type="predicted"/>
<gene>
    <name evidence="2" type="ordered locus">Os09g0478866</name>
    <name evidence="2" type="ORF">OSNPB_090478866</name>
</gene>
<reference evidence="2 3" key="2">
    <citation type="journal article" date="2013" name="Plant Cell Physiol.">
        <title>Rice Annotation Project Database (RAP-DB): an integrative and interactive database for rice genomics.</title>
        <authorList>
            <person name="Sakai H."/>
            <person name="Lee S.S."/>
            <person name="Tanaka T."/>
            <person name="Numa H."/>
            <person name="Kim J."/>
            <person name="Kawahara Y."/>
            <person name="Wakimoto H."/>
            <person name="Yang C.C."/>
            <person name="Iwamoto M."/>
            <person name="Abe T."/>
            <person name="Yamada Y."/>
            <person name="Muto A."/>
            <person name="Inokuchi H."/>
            <person name="Ikemura T."/>
            <person name="Matsumoto T."/>
            <person name="Sasaki T."/>
            <person name="Itoh T."/>
        </authorList>
    </citation>
    <scope>NUCLEOTIDE SEQUENCE [LARGE SCALE GENOMIC DNA]</scope>
    <source>
        <strain evidence="3">cv. Nipponbare</strain>
    </source>
</reference>
<evidence type="ECO:0000313" key="2">
    <source>
        <dbReference type="EMBL" id="BAT08621.1"/>
    </source>
</evidence>